<dbReference type="PROSITE" id="PS50075">
    <property type="entry name" value="CARRIER"/>
    <property type="match status" value="1"/>
</dbReference>
<dbReference type="Pfam" id="PF02801">
    <property type="entry name" value="Ketoacyl-synt_C"/>
    <property type="match status" value="1"/>
</dbReference>
<evidence type="ECO:0000259" key="9">
    <source>
        <dbReference type="PROSITE" id="PS52019"/>
    </source>
</evidence>
<dbReference type="InterPro" id="IPR016036">
    <property type="entry name" value="Malonyl_transacylase_ACP-bd"/>
</dbReference>
<feature type="compositionally biased region" description="Low complexity" evidence="6">
    <location>
        <begin position="1220"/>
        <end position="1234"/>
    </location>
</feature>
<dbReference type="InterPro" id="IPR006162">
    <property type="entry name" value="Ppantetheine_attach_site"/>
</dbReference>
<evidence type="ECO:0000313" key="11">
    <source>
        <dbReference type="Proteomes" id="UP000199400"/>
    </source>
</evidence>
<feature type="region of interest" description="Disordered" evidence="6">
    <location>
        <begin position="1177"/>
        <end position="1345"/>
    </location>
</feature>
<dbReference type="STRING" id="54.SAMN02745121_05812"/>
<dbReference type="InterPro" id="IPR014030">
    <property type="entry name" value="Ketoacyl_synth_N"/>
</dbReference>
<dbReference type="Gene3D" id="3.40.47.10">
    <property type="match status" value="1"/>
</dbReference>
<dbReference type="PROSITE" id="PS00012">
    <property type="entry name" value="PHOSPHOPANTETHEINE"/>
    <property type="match status" value="1"/>
</dbReference>
<protein>
    <submittedName>
        <fullName evidence="10">Ketoacyl-synthetase C-terminal extension</fullName>
    </submittedName>
</protein>
<dbReference type="InterPro" id="IPR014031">
    <property type="entry name" value="Ketoacyl_synth_C"/>
</dbReference>
<dbReference type="SMART" id="SM00827">
    <property type="entry name" value="PKS_AT"/>
    <property type="match status" value="1"/>
</dbReference>
<evidence type="ECO:0000259" key="8">
    <source>
        <dbReference type="PROSITE" id="PS52004"/>
    </source>
</evidence>
<keyword evidence="3" id="KW-0808">Transferase</keyword>
<dbReference type="SUPFAM" id="SSF53901">
    <property type="entry name" value="Thiolase-like"/>
    <property type="match status" value="1"/>
</dbReference>
<feature type="compositionally biased region" description="Low complexity" evidence="6">
    <location>
        <begin position="470"/>
        <end position="481"/>
    </location>
</feature>
<dbReference type="SUPFAM" id="SSF55048">
    <property type="entry name" value="Probable ACP-binding domain of malonyl-CoA ACP transacylase"/>
    <property type="match status" value="1"/>
</dbReference>
<dbReference type="SMART" id="SM00823">
    <property type="entry name" value="PKS_PP"/>
    <property type="match status" value="1"/>
</dbReference>
<dbReference type="Pfam" id="PF00109">
    <property type="entry name" value="ketoacyl-synt"/>
    <property type="match status" value="1"/>
</dbReference>
<dbReference type="RefSeq" id="WP_100793262.1">
    <property type="nucleotide sequence ID" value="NZ_FOMX01000021.1"/>
</dbReference>
<dbReference type="SMART" id="SM00825">
    <property type="entry name" value="PKS_KS"/>
    <property type="match status" value="1"/>
</dbReference>
<dbReference type="EMBL" id="FOMX01000021">
    <property type="protein sequence ID" value="SFE85775.1"/>
    <property type="molecule type" value="Genomic_DNA"/>
</dbReference>
<dbReference type="Pfam" id="PF22621">
    <property type="entry name" value="CurL-like_PKS_C"/>
    <property type="match status" value="1"/>
</dbReference>
<organism evidence="10 11">
    <name type="scientific">Nannocystis exedens</name>
    <dbReference type="NCBI Taxonomy" id="54"/>
    <lineage>
        <taxon>Bacteria</taxon>
        <taxon>Pseudomonadati</taxon>
        <taxon>Myxococcota</taxon>
        <taxon>Polyangia</taxon>
        <taxon>Nannocystales</taxon>
        <taxon>Nannocystaceae</taxon>
        <taxon>Nannocystis</taxon>
    </lineage>
</organism>
<feature type="compositionally biased region" description="Pro residues" evidence="6">
    <location>
        <begin position="490"/>
        <end position="506"/>
    </location>
</feature>
<dbReference type="SUPFAM" id="SSF52151">
    <property type="entry name" value="FabD/lysophospholipase-like"/>
    <property type="match status" value="1"/>
</dbReference>
<dbReference type="InterPro" id="IPR001227">
    <property type="entry name" value="Ac_transferase_dom_sf"/>
</dbReference>
<dbReference type="InterPro" id="IPR020807">
    <property type="entry name" value="PKS_DH"/>
</dbReference>
<dbReference type="Gene3D" id="1.10.1200.10">
    <property type="entry name" value="ACP-like"/>
    <property type="match status" value="1"/>
</dbReference>
<evidence type="ECO:0000256" key="6">
    <source>
        <dbReference type="SAM" id="MobiDB-lite"/>
    </source>
</evidence>
<feature type="domain" description="PKS/mFAS DH" evidence="9">
    <location>
        <begin position="1054"/>
        <end position="1498"/>
    </location>
</feature>
<dbReference type="Proteomes" id="UP000199400">
    <property type="component" value="Unassembled WGS sequence"/>
</dbReference>
<dbReference type="InterPro" id="IPR016039">
    <property type="entry name" value="Thiolase-like"/>
</dbReference>
<dbReference type="PANTHER" id="PTHR43775:SF37">
    <property type="entry name" value="SI:DKEY-61P9.11"/>
    <property type="match status" value="1"/>
</dbReference>
<evidence type="ECO:0000256" key="5">
    <source>
        <dbReference type="PROSITE-ProRule" id="PRU01363"/>
    </source>
</evidence>
<dbReference type="InterPro" id="IPR049900">
    <property type="entry name" value="PKS_mFAS_DH"/>
</dbReference>
<feature type="region of interest" description="C-terminal hotdog fold" evidence="5">
    <location>
        <begin position="1355"/>
        <end position="1498"/>
    </location>
</feature>
<evidence type="ECO:0000256" key="1">
    <source>
        <dbReference type="ARBA" id="ARBA00022450"/>
    </source>
</evidence>
<dbReference type="InterPro" id="IPR049551">
    <property type="entry name" value="PKS_DH_C"/>
</dbReference>
<feature type="active site" description="Proton acceptor; for dehydratase activity" evidence="5">
    <location>
        <position position="1087"/>
    </location>
</feature>
<feature type="compositionally biased region" description="Low complexity" evidence="6">
    <location>
        <begin position="1322"/>
        <end position="1345"/>
    </location>
</feature>
<name>A0A1I2DYS3_9BACT</name>
<dbReference type="InterPro" id="IPR020806">
    <property type="entry name" value="PKS_PP-bd"/>
</dbReference>
<feature type="region of interest" description="N-terminal hotdog fold" evidence="5">
    <location>
        <begin position="1054"/>
        <end position="1185"/>
    </location>
</feature>
<dbReference type="PROSITE" id="PS52004">
    <property type="entry name" value="KS3_2"/>
    <property type="match status" value="1"/>
</dbReference>
<keyword evidence="11" id="KW-1185">Reference proteome</keyword>
<dbReference type="Pfam" id="PF00550">
    <property type="entry name" value="PP-binding"/>
    <property type="match status" value="1"/>
</dbReference>
<dbReference type="GO" id="GO:0006633">
    <property type="term" value="P:fatty acid biosynthetic process"/>
    <property type="evidence" value="ECO:0007669"/>
    <property type="project" value="InterPro"/>
</dbReference>
<keyword evidence="2" id="KW-0597">Phosphoprotein</keyword>
<dbReference type="SMART" id="SM00826">
    <property type="entry name" value="PKS_DH"/>
    <property type="match status" value="1"/>
</dbReference>
<evidence type="ECO:0000313" key="10">
    <source>
        <dbReference type="EMBL" id="SFE85775.1"/>
    </source>
</evidence>
<dbReference type="InterPro" id="IPR036736">
    <property type="entry name" value="ACP-like_sf"/>
</dbReference>
<dbReference type="Gene3D" id="3.40.366.10">
    <property type="entry name" value="Malonyl-Coenzyme A Acyl Carrier Protein, domain 2"/>
    <property type="match status" value="1"/>
</dbReference>
<evidence type="ECO:0000256" key="2">
    <source>
        <dbReference type="ARBA" id="ARBA00022553"/>
    </source>
</evidence>
<dbReference type="Gene3D" id="3.10.129.110">
    <property type="entry name" value="Polyketide synthase dehydratase"/>
    <property type="match status" value="2"/>
</dbReference>
<dbReference type="GO" id="GO:0031177">
    <property type="term" value="F:phosphopantetheine binding"/>
    <property type="evidence" value="ECO:0007669"/>
    <property type="project" value="InterPro"/>
</dbReference>
<dbReference type="GO" id="GO:0004312">
    <property type="term" value="F:fatty acid synthase activity"/>
    <property type="evidence" value="ECO:0007669"/>
    <property type="project" value="TreeGrafter"/>
</dbReference>
<dbReference type="PROSITE" id="PS00606">
    <property type="entry name" value="KS3_1"/>
    <property type="match status" value="1"/>
</dbReference>
<dbReference type="InterPro" id="IPR032821">
    <property type="entry name" value="PKS_assoc"/>
</dbReference>
<dbReference type="InterPro" id="IPR020841">
    <property type="entry name" value="PKS_Beta-ketoAc_synthase_dom"/>
</dbReference>
<dbReference type="InterPro" id="IPR009081">
    <property type="entry name" value="PP-bd_ACP"/>
</dbReference>
<evidence type="ECO:0000256" key="3">
    <source>
        <dbReference type="ARBA" id="ARBA00022679"/>
    </source>
</evidence>
<dbReference type="Pfam" id="PF21089">
    <property type="entry name" value="PKS_DH_N"/>
    <property type="match status" value="1"/>
</dbReference>
<dbReference type="PROSITE" id="PS52019">
    <property type="entry name" value="PKS_MFAS_DH"/>
    <property type="match status" value="1"/>
</dbReference>
<gene>
    <name evidence="10" type="ORF">SAMN02745121_05812</name>
</gene>
<dbReference type="InterPro" id="IPR049552">
    <property type="entry name" value="PKS_DH_N"/>
</dbReference>
<feature type="compositionally biased region" description="Pro residues" evidence="6">
    <location>
        <begin position="526"/>
        <end position="542"/>
    </location>
</feature>
<evidence type="ECO:0000256" key="4">
    <source>
        <dbReference type="ARBA" id="ARBA00054155"/>
    </source>
</evidence>
<proteinExistence type="predicted"/>
<dbReference type="FunFam" id="3.40.47.10:FF:000019">
    <property type="entry name" value="Polyketide synthase type I"/>
    <property type="match status" value="1"/>
</dbReference>
<dbReference type="Pfam" id="PF16197">
    <property type="entry name" value="KAsynt_C_assoc"/>
    <property type="match status" value="1"/>
</dbReference>
<dbReference type="Pfam" id="PF00698">
    <property type="entry name" value="Acyl_transf_1"/>
    <property type="match status" value="1"/>
</dbReference>
<dbReference type="Gene3D" id="3.30.70.3290">
    <property type="match status" value="1"/>
</dbReference>
<feature type="compositionally biased region" description="Pro residues" evidence="6">
    <location>
        <begin position="562"/>
        <end position="578"/>
    </location>
</feature>
<dbReference type="Pfam" id="PF14765">
    <property type="entry name" value="PS-DH"/>
    <property type="match status" value="1"/>
</dbReference>
<reference evidence="11" key="1">
    <citation type="submission" date="2016-10" db="EMBL/GenBank/DDBJ databases">
        <authorList>
            <person name="Varghese N."/>
            <person name="Submissions S."/>
        </authorList>
    </citation>
    <scope>NUCLEOTIDE SEQUENCE [LARGE SCALE GENOMIC DNA]</scope>
    <source>
        <strain evidence="11">ATCC 25963</strain>
    </source>
</reference>
<dbReference type="InterPro" id="IPR042104">
    <property type="entry name" value="PKS_dehydratase_sf"/>
</dbReference>
<dbReference type="SMART" id="SM01294">
    <property type="entry name" value="PKS_PP_betabranch"/>
    <property type="match status" value="1"/>
</dbReference>
<dbReference type="GO" id="GO:0004315">
    <property type="term" value="F:3-oxoacyl-[acyl-carrier-protein] synthase activity"/>
    <property type="evidence" value="ECO:0007669"/>
    <property type="project" value="InterPro"/>
</dbReference>
<dbReference type="SUPFAM" id="SSF47336">
    <property type="entry name" value="ACP-like"/>
    <property type="match status" value="1"/>
</dbReference>
<comment type="function">
    <text evidence="4">Involved in production of the polyketide antibiotic thailandamide.</text>
</comment>
<dbReference type="PANTHER" id="PTHR43775">
    <property type="entry name" value="FATTY ACID SYNTHASE"/>
    <property type="match status" value="1"/>
</dbReference>
<dbReference type="CDD" id="cd00833">
    <property type="entry name" value="PKS"/>
    <property type="match status" value="1"/>
</dbReference>
<feature type="domain" description="Carrier" evidence="7">
    <location>
        <begin position="1511"/>
        <end position="1588"/>
    </location>
</feature>
<dbReference type="InterPro" id="IPR016035">
    <property type="entry name" value="Acyl_Trfase/lysoPLipase"/>
</dbReference>
<feature type="region of interest" description="Disordered" evidence="6">
    <location>
        <begin position="453"/>
        <end position="602"/>
    </location>
</feature>
<sequence>MSDPSTPDFRTLLKRSLEKVAELRAALAAREQDVREPLAIVGIGCRFPGGADSPDEFWRVLQGGVDLVRELPEARWPFDPALQAAPATRWAGFLDHVDCFDAGFFGISPREAAVLDPQQRLLLEVAWEALEDAGQPQPALSGSRTGVFVGLTTLDYQQRVLAGEPTDLDVYSLTGNSQCFAAGRLSYLLGLQGPCVAVDTACSSSLTAVHLACDSLRDRQCDLALAGGVNLILSPVATHMLAQAQALSPSGRCRTFDAAADGFVRGEGCGVVVLKRLADARRDGDRIWALVRGSAINQDGRSTGLTAPNVLSQQALLRDALARAGLAPEQVAYIETHGTGTPLGDPIEIEALKAVYGRPRDDGSLCRLGALKTCTGHLEAAAGVAGLIKAVLALHHRQIPKNLNFETLNPRISLQDTPLVVAAEATPWEPGPAPRIAGISAFGFSGSNAHVLIEEPPRDSTSPADPPPASSALASDSPQSPRFDTRHSPSPGPAQPLAPRHAPPAPGALASNSPQSPHFATRHSPSPGPAQPLAPRHAPPAPGALASDSPQSPHFATRHSPSPGPAQPLAPRHAPPAPGALASNSPHFQDAHPGRDDSAHRPAADPVLLLPLSARAPGALRQLAERVRDRLDRLPDASALRDLVHTAARRRTHHSHRLAIAGRDAGELRAGLDAWLAGREHRAVADGHVRPGGRPRLAFVFPGMGTRCAGVGRQLLAEEPVFARAFADAADAVRRHGDIDVRAALADDDLLTRVDVFQPTLFAVEVALAALWQSWGVRPDAVVGHSLGEIAAAHVAGALRLDDAARIVCARSRLLADPRARGAMAVVDLAPEQLVPRLAEFAGRLVVAAHNAPAATVVSGPAADLDLLLERLAADHVDARRLKVDIAFHSPHMDPLCAPLAQSLRGLEPTAGGVPLYSTVSGCPLDSARLTAAHWVNNLRAPVRFADAIARLLADGFSLFLEIGPRPSLLGFVDLALRAAGPGHLALASLRSGLDEPTALRAALGVLHTRGYPIDWQQHAPAGRFVALPTYPWQRERHWIDYAPRRAPAAAPAPAGLGEHLDLADPPGGHLWRGEVDPRKSPYLRDHRVHDLPVASGAVLLDLVAAATAEALDLGPGAAAPLHLSDLHHAAPLVLTDDAARALQTSLVPEGDGRWRITIASRPHGSRDPWTRHLSATVESPGATNPAESPHFASADARPASASTDLDDRRESLHLTSDCPAAAAPSRPADLAPAESPHPARGPSRPADLAPSPSPHLAGGPSRPADLALAESPHLARGPSRPADLALAPSPHLARGPSRPADLALARSPHLARSPSRPADLAPAQSSHPASVHAAPAASSQPGAPSLAELRETCREPIDLVAFYARLEAGGSSFGPAFRGVDRLWRGDRQLLARVVAPPALSPGALTSLHPAVMDACVHVLAAAVLPGDAPVALVGGGIDRVRLLARPHGTCLWSHISLRPADPGVVLGDLVILDEHGDPVAELEGVRLHATAAPAGGDLRVRLLAAPADERPRLLEQHLVGLLADVLRIDPERIAVDGEFADLGLDSLMVVELRDALRAGLGLQIAASLVWQHPSIRALAACLLARLEGTPA</sequence>
<keyword evidence="1" id="KW-0596">Phosphopantetheine</keyword>
<accession>A0A1I2DYS3</accession>
<feature type="compositionally biased region" description="Basic and acidic residues" evidence="6">
    <location>
        <begin position="589"/>
        <end position="602"/>
    </location>
</feature>
<dbReference type="InterPro" id="IPR050091">
    <property type="entry name" value="PKS_NRPS_Biosynth_Enz"/>
</dbReference>
<feature type="active site" description="Proton donor; for dehydratase activity" evidence="5">
    <location>
        <position position="1415"/>
    </location>
</feature>
<evidence type="ECO:0000259" key="7">
    <source>
        <dbReference type="PROSITE" id="PS50075"/>
    </source>
</evidence>
<dbReference type="InterPro" id="IPR014043">
    <property type="entry name" value="Acyl_transferase_dom"/>
</dbReference>
<dbReference type="InterPro" id="IPR018201">
    <property type="entry name" value="Ketoacyl_synth_AS"/>
</dbReference>
<feature type="domain" description="Ketosynthase family 3 (KS3)" evidence="8">
    <location>
        <begin position="35"/>
        <end position="455"/>
    </location>
</feature>